<dbReference type="Gene3D" id="1.25.40.10">
    <property type="entry name" value="Tetratricopeptide repeat domain"/>
    <property type="match status" value="1"/>
</dbReference>
<dbReference type="InterPro" id="IPR051685">
    <property type="entry name" value="Ycf3/AcsC/BcsC/TPR_MFPF"/>
</dbReference>
<dbReference type="InterPro" id="IPR019734">
    <property type="entry name" value="TPR_rpt"/>
</dbReference>
<evidence type="ECO:0000256" key="1">
    <source>
        <dbReference type="ARBA" id="ARBA00022737"/>
    </source>
</evidence>
<sequence>MHRILLSLFLSLTLGCASTTASTRSAAPSQTAQAAPGELERLLSLKEIFERMEASSVKYELREKDSPPGGWADALWPQRVEPVPYARVVREGSTATLAPPHYDPESERLLAEAEPHYQADRFDEAAKLYARATEVCPRCVNAWIFRGDAALFSDKPEEALGYYHRAAELNPDDYRGHFFQGHALARLGRRAEAREAFASALVLNPRLPTLRKLLEANPGFGLVITPDVVVPRGFAERTETGVAATYDGHYGAAWLAFAACKALWMGEPSHRKEMTGSDSDSRFTSTEELECLNAALSGHELEKTKKKEDTTIQTIPDKGLERLERIAEAGMADMLVLFELAPRVHPQATLTISADVRQRLRAYVLEYVLLERD</sequence>
<evidence type="ECO:0000256" key="4">
    <source>
        <dbReference type="SAM" id="SignalP"/>
    </source>
</evidence>
<evidence type="ECO:0000313" key="6">
    <source>
        <dbReference type="Proteomes" id="UP000563426"/>
    </source>
</evidence>
<dbReference type="PROSITE" id="PS50005">
    <property type="entry name" value="TPR"/>
    <property type="match status" value="1"/>
</dbReference>
<dbReference type="SMART" id="SM00028">
    <property type="entry name" value="TPR"/>
    <property type="match status" value="3"/>
</dbReference>
<dbReference type="RefSeq" id="WP_171433993.1">
    <property type="nucleotide sequence ID" value="NZ_JABFJV010000035.1"/>
</dbReference>
<keyword evidence="2 3" id="KW-0802">TPR repeat</keyword>
<accession>A0A7Y4NQE2</accession>
<dbReference type="PANTHER" id="PTHR44943:SF8">
    <property type="entry name" value="TPR REPEAT-CONTAINING PROTEIN MJ0263"/>
    <property type="match status" value="1"/>
</dbReference>
<feature type="repeat" description="TPR" evidence="3">
    <location>
        <begin position="140"/>
        <end position="173"/>
    </location>
</feature>
<feature type="chain" id="PRO_5031306800" evidence="4">
    <location>
        <begin position="22"/>
        <end position="373"/>
    </location>
</feature>
<dbReference type="EMBL" id="JABFJV010000035">
    <property type="protein sequence ID" value="NOK33339.1"/>
    <property type="molecule type" value="Genomic_DNA"/>
</dbReference>
<keyword evidence="6" id="KW-1185">Reference proteome</keyword>
<feature type="signal peptide" evidence="4">
    <location>
        <begin position="1"/>
        <end position="21"/>
    </location>
</feature>
<dbReference type="Proteomes" id="UP000563426">
    <property type="component" value="Unassembled WGS sequence"/>
</dbReference>
<organism evidence="5 6">
    <name type="scientific">Corallococcus exercitus</name>
    <dbReference type="NCBI Taxonomy" id="2316736"/>
    <lineage>
        <taxon>Bacteria</taxon>
        <taxon>Pseudomonadati</taxon>
        <taxon>Myxococcota</taxon>
        <taxon>Myxococcia</taxon>
        <taxon>Myxococcales</taxon>
        <taxon>Cystobacterineae</taxon>
        <taxon>Myxococcaceae</taxon>
        <taxon>Corallococcus</taxon>
    </lineage>
</organism>
<keyword evidence="1" id="KW-0677">Repeat</keyword>
<dbReference type="InterPro" id="IPR011990">
    <property type="entry name" value="TPR-like_helical_dom_sf"/>
</dbReference>
<evidence type="ECO:0000313" key="5">
    <source>
        <dbReference type="EMBL" id="NOK33339.1"/>
    </source>
</evidence>
<evidence type="ECO:0000256" key="3">
    <source>
        <dbReference type="PROSITE-ProRule" id="PRU00339"/>
    </source>
</evidence>
<dbReference type="Pfam" id="PF13432">
    <property type="entry name" value="TPR_16"/>
    <property type="match status" value="1"/>
</dbReference>
<name>A0A7Y4NQE2_9BACT</name>
<gene>
    <name evidence="5" type="ORF">HMI49_09040</name>
</gene>
<evidence type="ECO:0000256" key="2">
    <source>
        <dbReference type="ARBA" id="ARBA00022803"/>
    </source>
</evidence>
<proteinExistence type="predicted"/>
<dbReference type="SUPFAM" id="SSF48452">
    <property type="entry name" value="TPR-like"/>
    <property type="match status" value="1"/>
</dbReference>
<protein>
    <submittedName>
        <fullName evidence="5">Tetratricopeptide repeat protein</fullName>
    </submittedName>
</protein>
<keyword evidence="4" id="KW-0732">Signal</keyword>
<reference evidence="5 6" key="1">
    <citation type="submission" date="2020-05" db="EMBL/GenBank/DDBJ databases">
        <authorList>
            <person name="Whitworth D."/>
        </authorList>
    </citation>
    <scope>NUCLEOTIDE SEQUENCE [LARGE SCALE GENOMIC DNA]</scope>
    <source>
        <strain evidence="5 6">AB043B</strain>
    </source>
</reference>
<dbReference type="PROSITE" id="PS51257">
    <property type="entry name" value="PROKAR_LIPOPROTEIN"/>
    <property type="match status" value="1"/>
</dbReference>
<comment type="caution">
    <text evidence="5">The sequence shown here is derived from an EMBL/GenBank/DDBJ whole genome shotgun (WGS) entry which is preliminary data.</text>
</comment>
<dbReference type="AlphaFoldDB" id="A0A7Y4NQE2"/>
<dbReference type="PANTHER" id="PTHR44943">
    <property type="entry name" value="CELLULOSE SYNTHASE OPERON PROTEIN C"/>
    <property type="match status" value="1"/>
</dbReference>